<gene>
    <name evidence="1" type="ORF">FSP39_003294</name>
</gene>
<name>A0AA89BYN0_PINIB</name>
<feature type="non-terminal residue" evidence="1">
    <location>
        <position position="1"/>
    </location>
</feature>
<keyword evidence="2" id="KW-1185">Reference proteome</keyword>
<protein>
    <submittedName>
        <fullName evidence="1">Uncharacterized protein</fullName>
    </submittedName>
</protein>
<organism evidence="1 2">
    <name type="scientific">Pinctada imbricata</name>
    <name type="common">Atlantic pearl-oyster</name>
    <name type="synonym">Pinctada martensii</name>
    <dbReference type="NCBI Taxonomy" id="66713"/>
    <lineage>
        <taxon>Eukaryota</taxon>
        <taxon>Metazoa</taxon>
        <taxon>Spiralia</taxon>
        <taxon>Lophotrochozoa</taxon>
        <taxon>Mollusca</taxon>
        <taxon>Bivalvia</taxon>
        <taxon>Autobranchia</taxon>
        <taxon>Pteriomorphia</taxon>
        <taxon>Pterioida</taxon>
        <taxon>Pterioidea</taxon>
        <taxon>Pteriidae</taxon>
        <taxon>Pinctada</taxon>
    </lineage>
</organism>
<accession>A0AA89BYN0</accession>
<reference evidence="1" key="1">
    <citation type="submission" date="2019-08" db="EMBL/GenBank/DDBJ databases">
        <title>The improved chromosome-level genome for the pearl oyster Pinctada fucata martensii using PacBio sequencing and Hi-C.</title>
        <authorList>
            <person name="Zheng Z."/>
        </authorList>
    </citation>
    <scope>NUCLEOTIDE SEQUENCE</scope>
    <source>
        <strain evidence="1">ZZ-2019</strain>
        <tissue evidence="1">Adductor muscle</tissue>
    </source>
</reference>
<evidence type="ECO:0000313" key="1">
    <source>
        <dbReference type="EMBL" id="KAK3099365.1"/>
    </source>
</evidence>
<dbReference type="AlphaFoldDB" id="A0AA89BYN0"/>
<evidence type="ECO:0000313" key="2">
    <source>
        <dbReference type="Proteomes" id="UP001186944"/>
    </source>
</evidence>
<dbReference type="Proteomes" id="UP001186944">
    <property type="component" value="Unassembled WGS sequence"/>
</dbReference>
<dbReference type="EMBL" id="VSWD01000006">
    <property type="protein sequence ID" value="KAK3099365.1"/>
    <property type="molecule type" value="Genomic_DNA"/>
</dbReference>
<sequence length="133" mass="14903">VFTSDEDQLYLLIQHLYHSFPDDIVILPAGNSYIAKYQKEALSAMTSELRYVTGNTNQPGNTTPYDVDTHMFPEKDESGKINVQNVRANFAKRKRSLSPSTDSVDSNGAISVKEERSRLEFVTDSSVVLLSQI</sequence>
<comment type="caution">
    <text evidence="1">The sequence shown here is derived from an EMBL/GenBank/DDBJ whole genome shotgun (WGS) entry which is preliminary data.</text>
</comment>
<proteinExistence type="predicted"/>